<protein>
    <submittedName>
        <fullName evidence="2">Class I SAM-dependent methyltransferase</fullName>
    </submittedName>
</protein>
<dbReference type="SUPFAM" id="SSF53335">
    <property type="entry name" value="S-adenosyl-L-methionine-dependent methyltransferases"/>
    <property type="match status" value="1"/>
</dbReference>
<comment type="caution">
    <text evidence="2">The sequence shown here is derived from an EMBL/GenBank/DDBJ whole genome shotgun (WGS) entry which is preliminary data.</text>
</comment>
<evidence type="ECO:0000313" key="2">
    <source>
        <dbReference type="EMBL" id="MEM0518341.1"/>
    </source>
</evidence>
<dbReference type="AlphaFoldDB" id="A0AB35YRS8"/>
<dbReference type="EMBL" id="JBANCF010000008">
    <property type="protein sequence ID" value="MEM0573909.1"/>
    <property type="molecule type" value="Genomic_DNA"/>
</dbReference>
<gene>
    <name evidence="3" type="ORF">VZD24_10295</name>
    <name evidence="2" type="ORF">VZD85_08265</name>
</gene>
<dbReference type="PANTHER" id="PTHR43861">
    <property type="entry name" value="TRANS-ACONITATE 2-METHYLTRANSFERASE-RELATED"/>
    <property type="match status" value="1"/>
</dbReference>
<feature type="domain" description="Methyltransferase type 11" evidence="1">
    <location>
        <begin position="39"/>
        <end position="132"/>
    </location>
</feature>
<dbReference type="Pfam" id="PF08241">
    <property type="entry name" value="Methyltransf_11"/>
    <property type="match status" value="1"/>
</dbReference>
<dbReference type="Gene3D" id="3.40.50.150">
    <property type="entry name" value="Vaccinia Virus protein VP39"/>
    <property type="match status" value="1"/>
</dbReference>
<dbReference type="EMBL" id="JAZBJM010000004">
    <property type="protein sequence ID" value="MEM0518341.1"/>
    <property type="molecule type" value="Genomic_DNA"/>
</dbReference>
<dbReference type="InterPro" id="IPR029063">
    <property type="entry name" value="SAM-dependent_MTases_sf"/>
</dbReference>
<proteinExistence type="predicted"/>
<dbReference type="RefSeq" id="WP_342687250.1">
    <property type="nucleotide sequence ID" value="NZ_JAZBJM010000004.1"/>
</dbReference>
<evidence type="ECO:0000259" key="1">
    <source>
        <dbReference type="Pfam" id="PF08241"/>
    </source>
</evidence>
<name>A0AB35YRS8_9FLAO</name>
<dbReference type="PANTHER" id="PTHR43861:SF6">
    <property type="entry name" value="METHYLTRANSFERASE TYPE 11"/>
    <property type="match status" value="1"/>
</dbReference>
<dbReference type="InterPro" id="IPR013216">
    <property type="entry name" value="Methyltransf_11"/>
</dbReference>
<evidence type="ECO:0000313" key="5">
    <source>
        <dbReference type="Proteomes" id="UP001390963"/>
    </source>
</evidence>
<keyword evidence="2" id="KW-0808">Transferase</keyword>
<dbReference type="CDD" id="cd02440">
    <property type="entry name" value="AdoMet_MTases"/>
    <property type="match status" value="1"/>
</dbReference>
<dbReference type="GO" id="GO:0008757">
    <property type="term" value="F:S-adenosylmethionine-dependent methyltransferase activity"/>
    <property type="evidence" value="ECO:0007669"/>
    <property type="project" value="InterPro"/>
</dbReference>
<evidence type="ECO:0000313" key="4">
    <source>
        <dbReference type="Proteomes" id="UP001388259"/>
    </source>
</evidence>
<dbReference type="Proteomes" id="UP001390963">
    <property type="component" value="Unassembled WGS sequence"/>
</dbReference>
<keyword evidence="5" id="KW-1185">Reference proteome</keyword>
<evidence type="ECO:0000313" key="3">
    <source>
        <dbReference type="EMBL" id="MEM0573909.1"/>
    </source>
</evidence>
<dbReference type="Proteomes" id="UP001388259">
    <property type="component" value="Unassembled WGS sequence"/>
</dbReference>
<keyword evidence="2" id="KW-0489">Methyltransferase</keyword>
<reference evidence="2 5" key="1">
    <citation type="submission" date="2024-01" db="EMBL/GenBank/DDBJ databases">
        <title>Aequorivita flavus sp. nov., isolated from deep-sea sediment.</title>
        <authorList>
            <person name="Chen X."/>
        </authorList>
    </citation>
    <scope>NUCLEOTIDE SEQUENCE</scope>
    <source>
        <strain evidence="2">MCCC 1A16923</strain>
        <strain evidence="3 5">MCCC 1A16935</strain>
    </source>
</reference>
<sequence>MSRVFTGERLETNIYNDNSVKHLHRYAVTTKYIHNKIILDIASGEGYGSNLMSDFASFVYGVDIELSVVVTAGNKYNKGNLKFLQGSTSNIPLGDNSIDVVVSFETLEHHDEHEKMFSEIKRVLRPEGILIISTPDKYYYSDKRNYSNEFHVKELYKTEFIQLISANFKKHEVLSQSYLNNNSLIFEEVVRNNMAYYSGDFNGISEVDSSPHFLIAVASDYDFPNLGNSMFEGEKILSKNFIQGGKIDEIYRSSSYRLGHLLLLPFKRLKRFYKKLNTKK</sequence>
<dbReference type="GO" id="GO:0032259">
    <property type="term" value="P:methylation"/>
    <property type="evidence" value="ECO:0007669"/>
    <property type="project" value="UniProtKB-KW"/>
</dbReference>
<organism evidence="2 4">
    <name type="scientific">Aequorivita flava</name>
    <dbReference type="NCBI Taxonomy" id="3114371"/>
    <lineage>
        <taxon>Bacteria</taxon>
        <taxon>Pseudomonadati</taxon>
        <taxon>Bacteroidota</taxon>
        <taxon>Flavobacteriia</taxon>
        <taxon>Flavobacteriales</taxon>
        <taxon>Flavobacteriaceae</taxon>
        <taxon>Aequorivita</taxon>
    </lineage>
</organism>
<accession>A0AB35YRS8</accession>